<sequence>MYFAFDTLNTWQPGKDVSLSISLRATKSSPYHVVGFCKAVYKAPRQPPASNPGAPPNPWFERVRRGPTRWLKSCEMPDMTFPQVPAVTDLELCRTKGVWWTGVAVQRLLYLLPRIRALRCGAMSHWSEQLTGTIIQQLGAFPADISKLVLFGDYSDGTFFRLLKESCGGQVKNLPPRPTPTYATGRALARIGSAFPKLKHLSASFVVEGADVLRVMFELCTPPYATLVTHSWKTLVSLTLTSGTLIPGRRNYAKISSLLRNAAATATALPALQRLEVWNGAESTACAFRYLGASLTGGPKRVAHLSW</sequence>
<dbReference type="InterPro" id="IPR046676">
    <property type="entry name" value="DUF6546"/>
</dbReference>
<dbReference type="RefSeq" id="XP_062639845.1">
    <property type="nucleotide sequence ID" value="XM_062779656.1"/>
</dbReference>
<reference evidence="2" key="2">
    <citation type="submission" date="2023-05" db="EMBL/GenBank/DDBJ databases">
        <authorList>
            <consortium name="Lawrence Berkeley National Laboratory"/>
            <person name="Steindorff A."/>
            <person name="Hensen N."/>
            <person name="Bonometti L."/>
            <person name="Westerberg I."/>
            <person name="Brannstrom I.O."/>
            <person name="Guillou S."/>
            <person name="Cros-Aarteil S."/>
            <person name="Calhoun S."/>
            <person name="Haridas S."/>
            <person name="Kuo A."/>
            <person name="Mondo S."/>
            <person name="Pangilinan J."/>
            <person name="Riley R."/>
            <person name="Labutti K."/>
            <person name="Andreopoulos B."/>
            <person name="Lipzen A."/>
            <person name="Chen C."/>
            <person name="Yanf M."/>
            <person name="Daum C."/>
            <person name="Ng V."/>
            <person name="Clum A."/>
            <person name="Ohm R."/>
            <person name="Martin F."/>
            <person name="Silar P."/>
            <person name="Natvig D."/>
            <person name="Lalanne C."/>
            <person name="Gautier V."/>
            <person name="Ament-Velasquez S.L."/>
            <person name="Kruys A."/>
            <person name="Hutchinson M.I."/>
            <person name="Powell A.J."/>
            <person name="Barry K."/>
            <person name="Miller A.N."/>
            <person name="Grigoriev I.V."/>
            <person name="Debuchy R."/>
            <person name="Gladieux P."/>
            <person name="Thoren M.H."/>
            <person name="Johannesson H."/>
        </authorList>
    </citation>
    <scope>NUCLEOTIDE SEQUENCE</scope>
    <source>
        <strain evidence="2">CBS 141.50</strain>
    </source>
</reference>
<reference evidence="2" key="1">
    <citation type="journal article" date="2023" name="Mol. Phylogenet. Evol.">
        <title>Genome-scale phylogeny and comparative genomics of the fungal order Sordariales.</title>
        <authorList>
            <person name="Hensen N."/>
            <person name="Bonometti L."/>
            <person name="Westerberg I."/>
            <person name="Brannstrom I.O."/>
            <person name="Guillou S."/>
            <person name="Cros-Aarteil S."/>
            <person name="Calhoun S."/>
            <person name="Haridas S."/>
            <person name="Kuo A."/>
            <person name="Mondo S."/>
            <person name="Pangilinan J."/>
            <person name="Riley R."/>
            <person name="LaButti K."/>
            <person name="Andreopoulos B."/>
            <person name="Lipzen A."/>
            <person name="Chen C."/>
            <person name="Yan M."/>
            <person name="Daum C."/>
            <person name="Ng V."/>
            <person name="Clum A."/>
            <person name="Steindorff A."/>
            <person name="Ohm R.A."/>
            <person name="Martin F."/>
            <person name="Silar P."/>
            <person name="Natvig D.O."/>
            <person name="Lalanne C."/>
            <person name="Gautier V."/>
            <person name="Ament-Velasquez S.L."/>
            <person name="Kruys A."/>
            <person name="Hutchinson M.I."/>
            <person name="Powell A.J."/>
            <person name="Barry K."/>
            <person name="Miller A.N."/>
            <person name="Grigoriev I.V."/>
            <person name="Debuchy R."/>
            <person name="Gladieux P."/>
            <person name="Hiltunen Thoren M."/>
            <person name="Johannesson H."/>
        </authorList>
    </citation>
    <scope>NUCLEOTIDE SEQUENCE</scope>
    <source>
        <strain evidence="2">CBS 141.50</strain>
    </source>
</reference>
<keyword evidence="3" id="KW-1185">Reference proteome</keyword>
<dbReference type="EMBL" id="MU853561">
    <property type="protein sequence ID" value="KAK4146474.1"/>
    <property type="molecule type" value="Genomic_DNA"/>
</dbReference>
<dbReference type="AlphaFoldDB" id="A0AAN6V805"/>
<accession>A0AAN6V805</accession>
<evidence type="ECO:0000313" key="2">
    <source>
        <dbReference type="EMBL" id="KAK4146474.1"/>
    </source>
</evidence>
<evidence type="ECO:0000259" key="1">
    <source>
        <dbReference type="Pfam" id="PF20183"/>
    </source>
</evidence>
<feature type="domain" description="DUF6546" evidence="1">
    <location>
        <begin position="142"/>
        <end position="291"/>
    </location>
</feature>
<name>A0AAN6V805_9PEZI</name>
<dbReference type="Proteomes" id="UP001302676">
    <property type="component" value="Unassembled WGS sequence"/>
</dbReference>
<evidence type="ECO:0000313" key="3">
    <source>
        <dbReference type="Proteomes" id="UP001302676"/>
    </source>
</evidence>
<protein>
    <recommendedName>
        <fullName evidence="1">DUF6546 domain-containing protein</fullName>
    </recommendedName>
</protein>
<gene>
    <name evidence="2" type="ORF">C8A04DRAFT_25698</name>
</gene>
<dbReference type="Pfam" id="PF20183">
    <property type="entry name" value="DUF6546"/>
    <property type="match status" value="1"/>
</dbReference>
<comment type="caution">
    <text evidence="2">The sequence shown here is derived from an EMBL/GenBank/DDBJ whole genome shotgun (WGS) entry which is preliminary data.</text>
</comment>
<proteinExistence type="predicted"/>
<organism evidence="2 3">
    <name type="scientific">Dichotomopilus funicola</name>
    <dbReference type="NCBI Taxonomy" id="1934379"/>
    <lineage>
        <taxon>Eukaryota</taxon>
        <taxon>Fungi</taxon>
        <taxon>Dikarya</taxon>
        <taxon>Ascomycota</taxon>
        <taxon>Pezizomycotina</taxon>
        <taxon>Sordariomycetes</taxon>
        <taxon>Sordariomycetidae</taxon>
        <taxon>Sordariales</taxon>
        <taxon>Chaetomiaceae</taxon>
        <taxon>Dichotomopilus</taxon>
    </lineage>
</organism>
<dbReference type="GeneID" id="87816269"/>